<gene>
    <name evidence="1" type="ORF">PV04_02747</name>
</gene>
<dbReference type="Proteomes" id="UP000054266">
    <property type="component" value="Unassembled WGS sequence"/>
</dbReference>
<sequence length="124" mass="14584">MSPQETLNPSGQLVLQVKIRVDVSDIPSFLTALRPVWKSCISEPECMFFDVSHSPTEPGTFRFVEVWKGDQKWFEDVQFKKEYYVPYLEATMPMWIAERELVFTERVEGWSYASEMYLEGSIRE</sequence>
<dbReference type="SUPFAM" id="SSF54909">
    <property type="entry name" value="Dimeric alpha+beta barrel"/>
    <property type="match status" value="1"/>
</dbReference>
<dbReference type="EMBL" id="KN846957">
    <property type="protein sequence ID" value="KIW70480.1"/>
    <property type="molecule type" value="Genomic_DNA"/>
</dbReference>
<dbReference type="InterPro" id="IPR011008">
    <property type="entry name" value="Dimeric_a/b-barrel"/>
</dbReference>
<keyword evidence="2" id="KW-1185">Reference proteome</keyword>
<accession>A0A0D2FVG6</accession>
<proteinExistence type="predicted"/>
<evidence type="ECO:0000313" key="2">
    <source>
        <dbReference type="Proteomes" id="UP000054266"/>
    </source>
</evidence>
<dbReference type="AlphaFoldDB" id="A0A0D2FVG6"/>
<reference evidence="1 2" key="1">
    <citation type="submission" date="2015-01" db="EMBL/GenBank/DDBJ databases">
        <title>The Genome Sequence of Capronia semiimmersa CBS27337.</title>
        <authorList>
            <consortium name="The Broad Institute Genomics Platform"/>
            <person name="Cuomo C."/>
            <person name="de Hoog S."/>
            <person name="Gorbushina A."/>
            <person name="Stielow B."/>
            <person name="Teixiera M."/>
            <person name="Abouelleil A."/>
            <person name="Chapman S.B."/>
            <person name="Priest M."/>
            <person name="Young S.K."/>
            <person name="Wortman J."/>
            <person name="Nusbaum C."/>
            <person name="Birren B."/>
        </authorList>
    </citation>
    <scope>NUCLEOTIDE SEQUENCE [LARGE SCALE GENOMIC DNA]</scope>
    <source>
        <strain evidence="1 2">CBS 27337</strain>
    </source>
</reference>
<name>A0A0D2FVG6_9EURO</name>
<evidence type="ECO:0000313" key="1">
    <source>
        <dbReference type="EMBL" id="KIW70480.1"/>
    </source>
</evidence>
<dbReference type="Gene3D" id="3.30.70.100">
    <property type="match status" value="1"/>
</dbReference>
<evidence type="ECO:0008006" key="3">
    <source>
        <dbReference type="Google" id="ProtNLM"/>
    </source>
</evidence>
<dbReference type="HOGENOM" id="CLU_147503_1_0_1"/>
<organism evidence="1 2">
    <name type="scientific">Phialophora macrospora</name>
    <dbReference type="NCBI Taxonomy" id="1851006"/>
    <lineage>
        <taxon>Eukaryota</taxon>
        <taxon>Fungi</taxon>
        <taxon>Dikarya</taxon>
        <taxon>Ascomycota</taxon>
        <taxon>Pezizomycotina</taxon>
        <taxon>Eurotiomycetes</taxon>
        <taxon>Chaetothyriomycetidae</taxon>
        <taxon>Chaetothyriales</taxon>
        <taxon>Herpotrichiellaceae</taxon>
        <taxon>Phialophora</taxon>
    </lineage>
</organism>
<protein>
    <recommendedName>
        <fullName evidence="3">ABM domain-containing protein</fullName>
    </recommendedName>
</protein>